<evidence type="ECO:0000256" key="1">
    <source>
        <dbReference type="ARBA" id="ARBA00001917"/>
    </source>
</evidence>
<evidence type="ECO:0000256" key="3">
    <source>
        <dbReference type="ARBA" id="ARBA00038054"/>
    </source>
</evidence>
<dbReference type="EMBL" id="CP155573">
    <property type="protein sequence ID" value="XFO69168.1"/>
    <property type="molecule type" value="Genomic_DNA"/>
</dbReference>
<dbReference type="Pfam" id="PF01613">
    <property type="entry name" value="Flavin_Reduct"/>
    <property type="match status" value="1"/>
</dbReference>
<dbReference type="PANTHER" id="PTHR43567:SF1">
    <property type="entry name" value="FLAVOREDOXIN"/>
    <property type="match status" value="1"/>
</dbReference>
<keyword evidence="2" id="KW-0285">Flavoprotein</keyword>
<dbReference type="InterPro" id="IPR002563">
    <property type="entry name" value="Flavin_Rdtase-like_dom"/>
</dbReference>
<evidence type="ECO:0000256" key="2">
    <source>
        <dbReference type="ARBA" id="ARBA00022630"/>
    </source>
</evidence>
<dbReference type="SMART" id="SM00903">
    <property type="entry name" value="Flavin_Reduct"/>
    <property type="match status" value="1"/>
</dbReference>
<reference evidence="5" key="1">
    <citation type="submission" date="2024-05" db="EMBL/GenBank/DDBJ databases">
        <title>Isolation and characterization of Sporomusa carbonis sp. nov., a carboxydotrophic hydrogenogen in the genus of Sporomusa isolated from a charcoal burning pile.</title>
        <authorList>
            <person name="Boeer T."/>
            <person name="Rosenbaum F."/>
            <person name="Eysell L."/>
            <person name="Mueller V."/>
            <person name="Daniel R."/>
            <person name="Poehlein A."/>
        </authorList>
    </citation>
    <scope>NUCLEOTIDE SEQUENCE [LARGE SCALE GENOMIC DNA]</scope>
    <source>
        <strain evidence="5">DSM 10669</strain>
    </source>
</reference>
<feature type="domain" description="Flavin reductase like" evidence="4">
    <location>
        <begin position="11"/>
        <end position="152"/>
    </location>
</feature>
<accession>A0ABZ3IUS6</accession>
<dbReference type="Gene3D" id="2.30.110.10">
    <property type="entry name" value="Electron Transport, Fmn-binding Protein, Chain A"/>
    <property type="match status" value="1"/>
</dbReference>
<gene>
    <name evidence="5" type="ORF">SPSIL_053980</name>
</gene>
<evidence type="ECO:0000259" key="4">
    <source>
        <dbReference type="SMART" id="SM00903"/>
    </source>
</evidence>
<dbReference type="SUPFAM" id="SSF50475">
    <property type="entry name" value="FMN-binding split barrel"/>
    <property type="match status" value="1"/>
</dbReference>
<comment type="similarity">
    <text evidence="3">Belongs to the flavoredoxin family.</text>
</comment>
<dbReference type="Proteomes" id="UP000216752">
    <property type="component" value="Chromosome"/>
</dbReference>
<dbReference type="InterPro" id="IPR052174">
    <property type="entry name" value="Flavoredoxin"/>
</dbReference>
<comment type="cofactor">
    <cofactor evidence="1">
        <name>FMN</name>
        <dbReference type="ChEBI" id="CHEBI:58210"/>
    </cofactor>
</comment>
<name>A0ABZ3IUS6_9FIRM</name>
<evidence type="ECO:0000313" key="5">
    <source>
        <dbReference type="EMBL" id="XFO69168.1"/>
    </source>
</evidence>
<sequence>MEKIKLPNRPVGPFPTVIAGVEVNGKANYVTVGACGVVSLDAVLYISLKSTHHSPKGIKENGYFSVNMPSADMAKITDYCGVVSGGDIDKSKLFTAFYDDLGKAPMIKECPMNILCNVINSIQLFGFEMFFGEIVAVYANEQCISEGKIDPLKVNPMIMMGTSYYDLGQVVGDLFKEGICKLAAD</sequence>
<evidence type="ECO:0000313" key="6">
    <source>
        <dbReference type="Proteomes" id="UP000216752"/>
    </source>
</evidence>
<protein>
    <recommendedName>
        <fullName evidence="4">Flavin reductase like domain-containing protein</fullName>
    </recommendedName>
</protein>
<dbReference type="PANTHER" id="PTHR43567">
    <property type="entry name" value="FLAVOREDOXIN-RELATED-RELATED"/>
    <property type="match status" value="1"/>
</dbReference>
<dbReference type="InterPro" id="IPR012349">
    <property type="entry name" value="Split_barrel_FMN-bd"/>
</dbReference>
<proteinExistence type="inferred from homology"/>
<dbReference type="RefSeq" id="WP_094602663.1">
    <property type="nucleotide sequence ID" value="NZ_CP155573.1"/>
</dbReference>
<organism evidence="5 6">
    <name type="scientific">Sporomusa silvacetica DSM 10669</name>
    <dbReference type="NCBI Taxonomy" id="1123289"/>
    <lineage>
        <taxon>Bacteria</taxon>
        <taxon>Bacillati</taxon>
        <taxon>Bacillota</taxon>
        <taxon>Negativicutes</taxon>
        <taxon>Selenomonadales</taxon>
        <taxon>Sporomusaceae</taxon>
        <taxon>Sporomusa</taxon>
    </lineage>
</organism>
<keyword evidence="6" id="KW-1185">Reference proteome</keyword>